<feature type="compositionally biased region" description="Basic and acidic residues" evidence="1">
    <location>
        <begin position="96"/>
        <end position="118"/>
    </location>
</feature>
<organism evidence="2 3">
    <name type="scientific">Ricinus communis</name>
    <name type="common">Castor bean</name>
    <dbReference type="NCBI Taxonomy" id="3988"/>
    <lineage>
        <taxon>Eukaryota</taxon>
        <taxon>Viridiplantae</taxon>
        <taxon>Streptophyta</taxon>
        <taxon>Embryophyta</taxon>
        <taxon>Tracheophyta</taxon>
        <taxon>Spermatophyta</taxon>
        <taxon>Magnoliopsida</taxon>
        <taxon>eudicotyledons</taxon>
        <taxon>Gunneridae</taxon>
        <taxon>Pentapetalae</taxon>
        <taxon>rosids</taxon>
        <taxon>fabids</taxon>
        <taxon>Malpighiales</taxon>
        <taxon>Euphorbiaceae</taxon>
        <taxon>Acalyphoideae</taxon>
        <taxon>Acalypheae</taxon>
        <taxon>Ricinus</taxon>
    </lineage>
</organism>
<feature type="compositionally biased region" description="Basic and acidic residues" evidence="1">
    <location>
        <begin position="424"/>
        <end position="439"/>
    </location>
</feature>
<evidence type="ECO:0000313" key="3">
    <source>
        <dbReference type="Proteomes" id="UP000008311"/>
    </source>
</evidence>
<accession>B9THA6</accession>
<dbReference type="Proteomes" id="UP000008311">
    <property type="component" value="Unassembled WGS sequence"/>
</dbReference>
<evidence type="ECO:0000256" key="1">
    <source>
        <dbReference type="SAM" id="MobiDB-lite"/>
    </source>
</evidence>
<proteinExistence type="predicted"/>
<name>B9THA6_RICCO</name>
<feature type="compositionally biased region" description="Basic and acidic residues" evidence="1">
    <location>
        <begin position="345"/>
        <end position="370"/>
    </location>
</feature>
<dbReference type="InParanoid" id="B9THA6"/>
<sequence>MGLRHLFLAVEVDLGVAVEHGHVGLAEHAAGKGTGRDGTADVEGGAAHVDQRFDGNQEARQRDGQVQRGQHDEGRERGATAHTGHADGTDGDDADERQQEAARERIDADGGRDHDGQHRRINAGAAVLAHHRAERCGEIGDAFRRAQARRLRLHAHRDGAGRRARREREREHGEDLLHVAARVQAHGRDDQEMHAEHQDQRAVRGHHEADQLQDVLHAGAGQYLRDQGEHAERRQAQHERHHAHHYDVGDVDELAELLEHVRLLGGDAGRRDANKNGKQHDGDRRRLARTRHVEEGIFRNERQDHCRQRHVLCRRQLAFQIVATRDFGRARRQADGGQAVQLGHQDADRRRDGRRDHQRADRQRTDLAERRRVAQLQDGLDDRHHDQRHDDHLQQFHVARADDVEVGIRLRDDGRTVAVERLERGAEDDAQAEAREHTLGEGQVALLH</sequence>
<feature type="non-terminal residue" evidence="2">
    <location>
        <position position="448"/>
    </location>
</feature>
<protein>
    <submittedName>
        <fullName evidence="2">Uncharacterized protein</fullName>
    </submittedName>
</protein>
<evidence type="ECO:0000313" key="2">
    <source>
        <dbReference type="EMBL" id="EEF24758.1"/>
    </source>
</evidence>
<dbReference type="EMBL" id="EQ981357">
    <property type="protein sequence ID" value="EEF24758.1"/>
    <property type="molecule type" value="Genomic_DNA"/>
</dbReference>
<feature type="region of interest" description="Disordered" evidence="1">
    <location>
        <begin position="267"/>
        <end position="287"/>
    </location>
</feature>
<feature type="compositionally biased region" description="Basic and acidic residues" evidence="1">
    <location>
        <begin position="51"/>
        <end position="88"/>
    </location>
</feature>
<gene>
    <name evidence="2" type="ORF">RCOM_1802610</name>
</gene>
<feature type="region of interest" description="Disordered" evidence="1">
    <location>
        <begin position="329"/>
        <end position="370"/>
    </location>
</feature>
<dbReference type="AlphaFoldDB" id="B9THA6"/>
<feature type="region of interest" description="Disordered" evidence="1">
    <location>
        <begin position="424"/>
        <end position="448"/>
    </location>
</feature>
<feature type="region of interest" description="Disordered" evidence="1">
    <location>
        <begin position="51"/>
        <end position="118"/>
    </location>
</feature>
<reference evidence="3" key="1">
    <citation type="journal article" date="2010" name="Nat. Biotechnol.">
        <title>Draft genome sequence of the oilseed species Ricinus communis.</title>
        <authorList>
            <person name="Chan A.P."/>
            <person name="Crabtree J."/>
            <person name="Zhao Q."/>
            <person name="Lorenzi H."/>
            <person name="Orvis J."/>
            <person name="Puiu D."/>
            <person name="Melake-Berhan A."/>
            <person name="Jones K.M."/>
            <person name="Redman J."/>
            <person name="Chen G."/>
            <person name="Cahoon E.B."/>
            <person name="Gedil M."/>
            <person name="Stanke M."/>
            <person name="Haas B.J."/>
            <person name="Wortman J.R."/>
            <person name="Fraser-Liggett C.M."/>
            <person name="Ravel J."/>
            <person name="Rabinowicz P.D."/>
        </authorList>
    </citation>
    <scope>NUCLEOTIDE SEQUENCE [LARGE SCALE GENOMIC DNA]</scope>
    <source>
        <strain evidence="3">cv. Hale</strain>
    </source>
</reference>
<keyword evidence="3" id="KW-1185">Reference proteome</keyword>